<dbReference type="OrthoDB" id="214902at2"/>
<evidence type="ECO:0000313" key="2">
    <source>
        <dbReference type="EMBL" id="KNX38056.1"/>
    </source>
</evidence>
<accession>A0A0L6CJT3</accession>
<dbReference type="AlphaFoldDB" id="A0A0L6CJT3"/>
<dbReference type="PATRIC" id="fig|1631356.3.peg.2822"/>
<gene>
    <name evidence="2" type="ORF">VV01_14345</name>
</gene>
<name>A0A0L6CJT3_9MICO</name>
<proteinExistence type="predicted"/>
<reference evidence="3" key="1">
    <citation type="submission" date="2015-03" db="EMBL/GenBank/DDBJ databases">
        <title>Luteipulveratus halotolerans sp. nov., a novel actinobacterium (Dermacoccaceae) from Sarawak, Malaysia.</title>
        <authorList>
            <person name="Juboi H."/>
            <person name="Basik A."/>
            <person name="Shamsul S.S."/>
            <person name="Arnold P."/>
            <person name="Schmitt E.K."/>
            <person name="Sanglier J.-J."/>
            <person name="Yeo T."/>
        </authorList>
    </citation>
    <scope>NUCLEOTIDE SEQUENCE [LARGE SCALE GENOMIC DNA]</scope>
    <source>
        <strain evidence="3">C296001</strain>
    </source>
</reference>
<dbReference type="GO" id="GO:0032259">
    <property type="term" value="P:methylation"/>
    <property type="evidence" value="ECO:0007669"/>
    <property type="project" value="UniProtKB-KW"/>
</dbReference>
<comment type="caution">
    <text evidence="2">The sequence shown here is derived from an EMBL/GenBank/DDBJ whole genome shotgun (WGS) entry which is preliminary data.</text>
</comment>
<feature type="domain" description="TfoX N-terminal" evidence="1">
    <location>
        <begin position="20"/>
        <end position="103"/>
    </location>
</feature>
<dbReference type="Pfam" id="PF04993">
    <property type="entry name" value="TfoX_N"/>
    <property type="match status" value="1"/>
</dbReference>
<dbReference type="InterPro" id="IPR007076">
    <property type="entry name" value="TfoX_N"/>
</dbReference>
<dbReference type="Proteomes" id="UP000037397">
    <property type="component" value="Unassembled WGS sequence"/>
</dbReference>
<keyword evidence="3" id="KW-1185">Reference proteome</keyword>
<evidence type="ECO:0000313" key="3">
    <source>
        <dbReference type="Proteomes" id="UP000037397"/>
    </source>
</evidence>
<dbReference type="GO" id="GO:0008168">
    <property type="term" value="F:methyltransferase activity"/>
    <property type="evidence" value="ECO:0007669"/>
    <property type="project" value="UniProtKB-KW"/>
</dbReference>
<keyword evidence="2" id="KW-0489">Methyltransferase</keyword>
<protein>
    <submittedName>
        <fullName evidence="2">RNA methyltransferase</fullName>
    </submittedName>
</protein>
<dbReference type="EMBL" id="LAIR01000002">
    <property type="protein sequence ID" value="KNX38056.1"/>
    <property type="molecule type" value="Genomic_DNA"/>
</dbReference>
<evidence type="ECO:0000259" key="1">
    <source>
        <dbReference type="Pfam" id="PF04993"/>
    </source>
</evidence>
<dbReference type="SUPFAM" id="SSF159894">
    <property type="entry name" value="YgaC/TfoX-N like"/>
    <property type="match status" value="1"/>
</dbReference>
<keyword evidence="2" id="KW-0808">Transferase</keyword>
<dbReference type="Gene3D" id="3.30.1460.30">
    <property type="entry name" value="YgaC/TfoX-N like chaperone"/>
    <property type="match status" value="1"/>
</dbReference>
<dbReference type="RefSeq" id="WP_050670467.1">
    <property type="nucleotide sequence ID" value="NZ_LAIR01000002.1"/>
</dbReference>
<sequence length="111" mass="12272">MAYDEGLAQRIRDLVVDDLDVTEKRMFGGLAFLVNGHMSVAVSGSGGLMSRAEPEDAERLVLEAGVEPFEMRGKALRGWLRVSESRLESDDDLRAWVERGLDVARSLPVKP</sequence>
<organism evidence="2 3">
    <name type="scientific">Luteipulveratus halotolerans</name>
    <dbReference type="NCBI Taxonomy" id="1631356"/>
    <lineage>
        <taxon>Bacteria</taxon>
        <taxon>Bacillati</taxon>
        <taxon>Actinomycetota</taxon>
        <taxon>Actinomycetes</taxon>
        <taxon>Micrococcales</taxon>
        <taxon>Dermacoccaceae</taxon>
        <taxon>Luteipulveratus</taxon>
    </lineage>
</organism>
<dbReference type="STRING" id="1631356.VV01_14345"/>